<keyword evidence="1" id="KW-0812">Transmembrane</keyword>
<dbReference type="InterPro" id="IPR011042">
    <property type="entry name" value="6-blade_b-propeller_TolB-like"/>
</dbReference>
<organism evidence="2 3">
    <name type="scientific">Candidatus Segetimicrobium genomatis</name>
    <dbReference type="NCBI Taxonomy" id="2569760"/>
    <lineage>
        <taxon>Bacteria</taxon>
        <taxon>Bacillati</taxon>
        <taxon>Candidatus Sysuimicrobiota</taxon>
        <taxon>Candidatus Sysuimicrobiia</taxon>
        <taxon>Candidatus Sysuimicrobiales</taxon>
        <taxon>Candidatus Segetimicrobiaceae</taxon>
        <taxon>Candidatus Segetimicrobium</taxon>
    </lineage>
</organism>
<evidence type="ECO:0000313" key="3">
    <source>
        <dbReference type="Proteomes" id="UP000319353"/>
    </source>
</evidence>
<proteinExistence type="predicted"/>
<dbReference type="EMBL" id="VBAL01000037">
    <property type="protein sequence ID" value="TMJ04697.1"/>
    <property type="molecule type" value="Genomic_DNA"/>
</dbReference>
<dbReference type="Gene3D" id="2.120.10.30">
    <property type="entry name" value="TolB, C-terminal domain"/>
    <property type="match status" value="2"/>
</dbReference>
<evidence type="ECO:0000313" key="2">
    <source>
        <dbReference type="EMBL" id="TMJ04697.1"/>
    </source>
</evidence>
<dbReference type="SUPFAM" id="SSF82171">
    <property type="entry name" value="DPP6 N-terminal domain-like"/>
    <property type="match status" value="1"/>
</dbReference>
<dbReference type="PANTHER" id="PTHR36842">
    <property type="entry name" value="PROTEIN TOLB HOMOLOG"/>
    <property type="match status" value="1"/>
</dbReference>
<keyword evidence="1" id="KW-0472">Membrane</keyword>
<comment type="caution">
    <text evidence="2">The sequence shown here is derived from an EMBL/GenBank/DDBJ whole genome shotgun (WGS) entry which is preliminary data.</text>
</comment>
<evidence type="ECO:0008006" key="4">
    <source>
        <dbReference type="Google" id="ProtNLM"/>
    </source>
</evidence>
<dbReference type="Proteomes" id="UP000319353">
    <property type="component" value="Unassembled WGS sequence"/>
</dbReference>
<accession>A0A537LAH5</accession>
<dbReference type="PANTHER" id="PTHR36842:SF1">
    <property type="entry name" value="PROTEIN TOLB"/>
    <property type="match status" value="1"/>
</dbReference>
<name>A0A537LAH5_9BACT</name>
<sequence length="385" mass="42743">MPRWWGVHDDPEVLQTYFGAFIVFGQSVLAHVRKDINTAEVSAPFQTEWDNMTKETPRSGGFPMKWEMRLVGRSLLAIMIMTSLTIPLLFSRAGLGASRLPQATSQSSPVVRLSRVVSRLAFINDTTVVATLGSLASNFEIGLVDLRSGEIRVLSSGACASPSPDKTRIAWIPGPSSRGDVWILDLRTGQRRRVTEGLGANCVAWSPDERRLAATSTSKTTRFGDDLIVLAADTGRVEQTIQPDAGEEGFKYPIWYPNGRLVGFVVWKYQGISPVGVGIDAFDLRDRRRFRIFEAPGYGSEWASDLAISPDGRVLLFVLPFRLPVPEGDRSFAPHIFAHENGVVRLVVRGRSPVWLPEGRSILFTREYDCTDWWCAGNEVFTLTP</sequence>
<protein>
    <recommendedName>
        <fullName evidence="4">WD40 repeat domain-containing protein</fullName>
    </recommendedName>
</protein>
<keyword evidence="1" id="KW-1133">Transmembrane helix</keyword>
<gene>
    <name evidence="2" type="ORF">E6H01_04065</name>
</gene>
<dbReference type="AlphaFoldDB" id="A0A537LAH5"/>
<reference evidence="2 3" key="1">
    <citation type="journal article" date="2019" name="Nat. Microbiol.">
        <title>Mediterranean grassland soil C-N compound turnover is dependent on rainfall and depth, and is mediated by genomically divergent microorganisms.</title>
        <authorList>
            <person name="Diamond S."/>
            <person name="Andeer P.F."/>
            <person name="Li Z."/>
            <person name="Crits-Christoph A."/>
            <person name="Burstein D."/>
            <person name="Anantharaman K."/>
            <person name="Lane K.R."/>
            <person name="Thomas B.C."/>
            <person name="Pan C."/>
            <person name="Northen T.R."/>
            <person name="Banfield J.F."/>
        </authorList>
    </citation>
    <scope>NUCLEOTIDE SEQUENCE [LARGE SCALE GENOMIC DNA]</scope>
    <source>
        <strain evidence="2">NP_4</strain>
    </source>
</reference>
<feature type="transmembrane region" description="Helical" evidence="1">
    <location>
        <begin position="70"/>
        <end position="90"/>
    </location>
</feature>
<evidence type="ECO:0000256" key="1">
    <source>
        <dbReference type="SAM" id="Phobius"/>
    </source>
</evidence>